<dbReference type="RefSeq" id="WP_072854763.1">
    <property type="nucleotide sequence ID" value="NZ_FQVI01000044.1"/>
</dbReference>
<gene>
    <name evidence="3" type="primary">def</name>
    <name evidence="4" type="ORF">SAMN02745158_04251</name>
</gene>
<dbReference type="SUPFAM" id="SSF56420">
    <property type="entry name" value="Peptide deformylase"/>
    <property type="match status" value="1"/>
</dbReference>
<dbReference type="STRING" id="1122155.SAMN02745158_04251"/>
<dbReference type="GO" id="GO:0042586">
    <property type="term" value="F:peptide deformylase activity"/>
    <property type="evidence" value="ECO:0007669"/>
    <property type="project" value="UniProtKB-UniRule"/>
</dbReference>
<dbReference type="PANTHER" id="PTHR10458">
    <property type="entry name" value="PEPTIDE DEFORMYLASE"/>
    <property type="match status" value="1"/>
</dbReference>
<dbReference type="AlphaFoldDB" id="A0A1M5CQY2"/>
<comment type="similarity">
    <text evidence="1 3">Belongs to the polypeptide deformylase family.</text>
</comment>
<dbReference type="Gene3D" id="3.90.45.10">
    <property type="entry name" value="Peptide deformylase"/>
    <property type="match status" value="1"/>
</dbReference>
<keyword evidence="3" id="KW-0479">Metal-binding</keyword>
<name>A0A1M5CQY2_9CLOT</name>
<accession>A0A1M5CQY2</accession>
<keyword evidence="3" id="KW-0648">Protein biosynthesis</keyword>
<evidence type="ECO:0000313" key="4">
    <source>
        <dbReference type="EMBL" id="SHF57046.1"/>
    </source>
</evidence>
<comment type="cofactor">
    <cofactor evidence="3">
        <name>Fe(2+)</name>
        <dbReference type="ChEBI" id="CHEBI:29033"/>
    </cofactor>
    <text evidence="3">Binds 1 Fe(2+) ion.</text>
</comment>
<dbReference type="HAMAP" id="MF_00163">
    <property type="entry name" value="Pep_deformylase"/>
    <property type="match status" value="1"/>
</dbReference>
<feature type="binding site" evidence="3">
    <location>
        <position position="139"/>
    </location>
    <ligand>
        <name>Fe cation</name>
        <dbReference type="ChEBI" id="CHEBI:24875"/>
    </ligand>
</feature>
<dbReference type="GO" id="GO:0046872">
    <property type="term" value="F:metal ion binding"/>
    <property type="evidence" value="ECO:0007669"/>
    <property type="project" value="UniProtKB-KW"/>
</dbReference>
<evidence type="ECO:0000256" key="2">
    <source>
        <dbReference type="ARBA" id="ARBA00023004"/>
    </source>
</evidence>
<organism evidence="4 5">
    <name type="scientific">Lactonifactor longoviformis DSM 17459</name>
    <dbReference type="NCBI Taxonomy" id="1122155"/>
    <lineage>
        <taxon>Bacteria</taxon>
        <taxon>Bacillati</taxon>
        <taxon>Bacillota</taxon>
        <taxon>Clostridia</taxon>
        <taxon>Eubacteriales</taxon>
        <taxon>Clostridiaceae</taxon>
        <taxon>Lactonifactor</taxon>
    </lineage>
</organism>
<sequence>MIKEILKLGNPNLYEVSSEIGKDEAHKIPGWVTDLHDTLMNYRKIHGAGRAVAAPQIGVQKRLLYMYTDKPYVFINPSITFPEKDTFLVMDDCMSFPGLLVKVERYKKADIHFLDMNWTPQTMHLEGDLSELLQHEYDHLDGILATMRAADNRSLFMEEMKRNF</sequence>
<feature type="active site" evidence="3">
    <location>
        <position position="136"/>
    </location>
</feature>
<dbReference type="OrthoDB" id="9784988at2"/>
<dbReference type="InterPro" id="IPR023635">
    <property type="entry name" value="Peptide_deformylase"/>
</dbReference>
<dbReference type="PIRSF" id="PIRSF004749">
    <property type="entry name" value="Pep_def"/>
    <property type="match status" value="1"/>
</dbReference>
<dbReference type="GO" id="GO:0006412">
    <property type="term" value="P:translation"/>
    <property type="evidence" value="ECO:0007669"/>
    <property type="project" value="UniProtKB-UniRule"/>
</dbReference>
<feature type="binding site" evidence="3">
    <location>
        <position position="135"/>
    </location>
    <ligand>
        <name>Fe cation</name>
        <dbReference type="ChEBI" id="CHEBI:24875"/>
    </ligand>
</feature>
<protein>
    <recommendedName>
        <fullName evidence="3">Peptide deformylase</fullName>
        <shortName evidence="3">PDF</shortName>
        <ecNumber evidence="3">3.5.1.88</ecNumber>
    </recommendedName>
    <alternativeName>
        <fullName evidence="3">Polypeptide deformylase</fullName>
    </alternativeName>
</protein>
<keyword evidence="5" id="KW-1185">Reference proteome</keyword>
<keyword evidence="2 3" id="KW-0408">Iron</keyword>
<dbReference type="InterPro" id="IPR036821">
    <property type="entry name" value="Peptide_deformylase_sf"/>
</dbReference>
<feature type="binding site" evidence="3">
    <location>
        <position position="93"/>
    </location>
    <ligand>
        <name>Fe cation</name>
        <dbReference type="ChEBI" id="CHEBI:24875"/>
    </ligand>
</feature>
<dbReference type="PRINTS" id="PR01576">
    <property type="entry name" value="PDEFORMYLASE"/>
</dbReference>
<evidence type="ECO:0000256" key="3">
    <source>
        <dbReference type="HAMAP-Rule" id="MF_00163"/>
    </source>
</evidence>
<dbReference type="Pfam" id="PF01327">
    <property type="entry name" value="Pep_deformylase"/>
    <property type="match status" value="1"/>
</dbReference>
<evidence type="ECO:0000256" key="1">
    <source>
        <dbReference type="ARBA" id="ARBA00010759"/>
    </source>
</evidence>
<reference evidence="4 5" key="1">
    <citation type="submission" date="2016-11" db="EMBL/GenBank/DDBJ databases">
        <authorList>
            <person name="Jaros S."/>
            <person name="Januszkiewicz K."/>
            <person name="Wedrychowicz H."/>
        </authorList>
    </citation>
    <scope>NUCLEOTIDE SEQUENCE [LARGE SCALE GENOMIC DNA]</scope>
    <source>
        <strain evidence="4 5">DSM 17459</strain>
    </source>
</reference>
<keyword evidence="3" id="KW-0378">Hydrolase</keyword>
<comment type="function">
    <text evidence="3">Removes the formyl group from the N-terminal Met of newly synthesized proteins. Requires at least a dipeptide for an efficient rate of reaction. N-terminal L-methionine is a prerequisite for activity but the enzyme has broad specificity at other positions.</text>
</comment>
<dbReference type="Proteomes" id="UP000184245">
    <property type="component" value="Unassembled WGS sequence"/>
</dbReference>
<evidence type="ECO:0000313" key="5">
    <source>
        <dbReference type="Proteomes" id="UP000184245"/>
    </source>
</evidence>
<dbReference type="EMBL" id="FQVI01000044">
    <property type="protein sequence ID" value="SHF57046.1"/>
    <property type="molecule type" value="Genomic_DNA"/>
</dbReference>
<dbReference type="CDD" id="cd00487">
    <property type="entry name" value="Pep_deformylase"/>
    <property type="match status" value="1"/>
</dbReference>
<dbReference type="EC" id="3.5.1.88" evidence="3"/>
<proteinExistence type="inferred from homology"/>
<dbReference type="PANTHER" id="PTHR10458:SF22">
    <property type="entry name" value="PEPTIDE DEFORMYLASE"/>
    <property type="match status" value="1"/>
</dbReference>
<comment type="catalytic activity">
    <reaction evidence="3">
        <text>N-terminal N-formyl-L-methionyl-[peptide] + H2O = N-terminal L-methionyl-[peptide] + formate</text>
        <dbReference type="Rhea" id="RHEA:24420"/>
        <dbReference type="Rhea" id="RHEA-COMP:10639"/>
        <dbReference type="Rhea" id="RHEA-COMP:10640"/>
        <dbReference type="ChEBI" id="CHEBI:15377"/>
        <dbReference type="ChEBI" id="CHEBI:15740"/>
        <dbReference type="ChEBI" id="CHEBI:49298"/>
        <dbReference type="ChEBI" id="CHEBI:64731"/>
        <dbReference type="EC" id="3.5.1.88"/>
    </reaction>
</comment>